<evidence type="ECO:0000313" key="4">
    <source>
        <dbReference type="Proteomes" id="UP000823775"/>
    </source>
</evidence>
<protein>
    <submittedName>
        <fullName evidence="3">Uncharacterized protein</fullName>
    </submittedName>
</protein>
<evidence type="ECO:0000256" key="1">
    <source>
        <dbReference type="ARBA" id="ARBA00009861"/>
    </source>
</evidence>
<reference evidence="3 4" key="1">
    <citation type="journal article" date="2021" name="BMC Genomics">
        <title>Datura genome reveals duplications of psychoactive alkaloid biosynthetic genes and high mutation rate following tissue culture.</title>
        <authorList>
            <person name="Rajewski A."/>
            <person name="Carter-House D."/>
            <person name="Stajich J."/>
            <person name="Litt A."/>
        </authorList>
    </citation>
    <scope>NUCLEOTIDE SEQUENCE [LARGE SCALE GENOMIC DNA]</scope>
    <source>
        <strain evidence="3">AR-01</strain>
    </source>
</reference>
<comment type="caution">
    <text evidence="3">The sequence shown here is derived from an EMBL/GenBank/DDBJ whole genome shotgun (WGS) entry which is preliminary data.</text>
</comment>
<accession>A0ABS8V1D7</accession>
<evidence type="ECO:0000313" key="3">
    <source>
        <dbReference type="EMBL" id="MCD9640863.1"/>
    </source>
</evidence>
<comment type="similarity">
    <text evidence="1">Belongs to the plant acyltransferase family.</text>
</comment>
<dbReference type="Pfam" id="PF02458">
    <property type="entry name" value="Transferase"/>
    <property type="match status" value="1"/>
</dbReference>
<dbReference type="InterPro" id="IPR023213">
    <property type="entry name" value="CAT-like_dom_sf"/>
</dbReference>
<dbReference type="InterPro" id="IPR050898">
    <property type="entry name" value="Plant_acyltransferase"/>
</dbReference>
<sequence length="453" mass="50707">MGVSLPLEFLVTRHKPELVVPATKTPHERKYLSDLDDQGSLRLQIPILFFYKYNIINPSLVEVINNYNRDPAKVIKEGLSKTLVFYYPLAGRIVELGDNKKLVVDCNGEGILFAEADAHVELDKLGDNIKPPCPYLDQLLYNVPGSDGILGCPLLLVQVTRFSCGGFAVGFKFNHTMMDAYGMKLFFNALTELIQGASTPIILPVWQRDLFSARSSPCITCTHHEFDINEHVSNINAWDDSKLIQHSFFFGNKEIEAIRDQVAPSYRAISTKFELLVAFLWKCRTIALDLEPEETVRLTYLVNVRGKALKFDVPLGYYGNGMVSPAAVSKAGLLCSSPLTYAVELVKSVKDHMNEEYIRSVADLMVIKGRPELSKSWNFIVSDNRSAGFDEVDFGWGNPIFGGVPIAISFISFCVPIKNNMGEKGILVAINLPQLAMEKFQEVVYKTTFKNVE</sequence>
<dbReference type="Gene3D" id="3.30.559.10">
    <property type="entry name" value="Chloramphenicol acetyltransferase-like domain"/>
    <property type="match status" value="2"/>
</dbReference>
<dbReference type="EMBL" id="JACEIK010003223">
    <property type="protein sequence ID" value="MCD9640863.1"/>
    <property type="molecule type" value="Genomic_DNA"/>
</dbReference>
<proteinExistence type="inferred from homology"/>
<dbReference type="PANTHER" id="PTHR31147:SF66">
    <property type="entry name" value="OS05G0315700 PROTEIN"/>
    <property type="match status" value="1"/>
</dbReference>
<keyword evidence="4" id="KW-1185">Reference proteome</keyword>
<dbReference type="PANTHER" id="PTHR31147">
    <property type="entry name" value="ACYL TRANSFERASE 4"/>
    <property type="match status" value="1"/>
</dbReference>
<organism evidence="3 4">
    <name type="scientific">Datura stramonium</name>
    <name type="common">Jimsonweed</name>
    <name type="synonym">Common thornapple</name>
    <dbReference type="NCBI Taxonomy" id="4076"/>
    <lineage>
        <taxon>Eukaryota</taxon>
        <taxon>Viridiplantae</taxon>
        <taxon>Streptophyta</taxon>
        <taxon>Embryophyta</taxon>
        <taxon>Tracheophyta</taxon>
        <taxon>Spermatophyta</taxon>
        <taxon>Magnoliopsida</taxon>
        <taxon>eudicotyledons</taxon>
        <taxon>Gunneridae</taxon>
        <taxon>Pentapetalae</taxon>
        <taxon>asterids</taxon>
        <taxon>lamiids</taxon>
        <taxon>Solanales</taxon>
        <taxon>Solanaceae</taxon>
        <taxon>Solanoideae</taxon>
        <taxon>Datureae</taxon>
        <taxon>Datura</taxon>
    </lineage>
</organism>
<dbReference type="Proteomes" id="UP000823775">
    <property type="component" value="Unassembled WGS sequence"/>
</dbReference>
<keyword evidence="2" id="KW-0808">Transferase</keyword>
<evidence type="ECO:0000256" key="2">
    <source>
        <dbReference type="ARBA" id="ARBA00022679"/>
    </source>
</evidence>
<name>A0ABS8V1D7_DATST</name>
<gene>
    <name evidence="3" type="ORF">HAX54_026573</name>
</gene>